<dbReference type="CDD" id="cd02138">
    <property type="entry name" value="TdsD-like"/>
    <property type="match status" value="1"/>
</dbReference>
<dbReference type="InterPro" id="IPR000415">
    <property type="entry name" value="Nitroreductase-like"/>
</dbReference>
<reference evidence="5" key="1">
    <citation type="journal article" date="2021" name="Syst. Appl. Microbiol.">
        <title>Roseomonas hellenica sp. nov., isolated from roots of wild-growing Alkanna tinctoria.</title>
        <authorList>
            <person name="Rat A."/>
            <person name="Naranjo H.D."/>
            <person name="Lebbe L."/>
            <person name="Cnockaert M."/>
            <person name="Krigas N."/>
            <person name="Grigoriadou K."/>
            <person name="Maloupa E."/>
            <person name="Willems A."/>
        </authorList>
    </citation>
    <scope>NUCLEOTIDE SEQUENCE [LARGE SCALE GENOMIC DNA]</scope>
    <source>
        <strain evidence="5">LMG 31523</strain>
    </source>
</reference>
<dbReference type="PANTHER" id="PTHR43673">
    <property type="entry name" value="NAD(P)H NITROREDUCTASE YDGI-RELATED"/>
    <property type="match status" value="1"/>
</dbReference>
<dbReference type="Gene3D" id="3.40.109.10">
    <property type="entry name" value="NADH Oxidase"/>
    <property type="match status" value="1"/>
</dbReference>
<evidence type="ECO:0000313" key="5">
    <source>
        <dbReference type="Proteomes" id="UP001196870"/>
    </source>
</evidence>
<dbReference type="PANTHER" id="PTHR43673:SF10">
    <property type="entry name" value="NADH DEHYDROGENASE_NAD(P)H NITROREDUCTASE XCC3605-RELATED"/>
    <property type="match status" value="1"/>
</dbReference>
<evidence type="ECO:0000313" key="4">
    <source>
        <dbReference type="EMBL" id="MBR0666262.1"/>
    </source>
</evidence>
<gene>
    <name evidence="4" type="ORF">GXW71_18010</name>
</gene>
<keyword evidence="2" id="KW-0560">Oxidoreductase</keyword>
<evidence type="ECO:0000256" key="2">
    <source>
        <dbReference type="ARBA" id="ARBA00023002"/>
    </source>
</evidence>
<sequence length="199" mass="21220">MDRTAPAAHPIPDLIAARWSPRAFADRAVDTATLQSLLEAARWAASCFNDQPWHFIIARRDAEPEAFAALLSCLSPNNQAWCGHAPALALSVARTSFAHNGAPNRHAWHDVGQAAANMTLAAAALGLQLHQMAGFDATKARSLFGIPDGFDPIAAMAFGYPGDPVTLPEALATREVAPRSRHPIGSFTHLGAWGATERL</sequence>
<keyword evidence="5" id="KW-1185">Reference proteome</keyword>
<dbReference type="SUPFAM" id="SSF55469">
    <property type="entry name" value="FMN-dependent nitroreductase-like"/>
    <property type="match status" value="1"/>
</dbReference>
<evidence type="ECO:0000259" key="3">
    <source>
        <dbReference type="Pfam" id="PF00881"/>
    </source>
</evidence>
<name>A0ABS5F139_9PROT</name>
<accession>A0ABS5F139</accession>
<evidence type="ECO:0000256" key="1">
    <source>
        <dbReference type="ARBA" id="ARBA00007118"/>
    </source>
</evidence>
<feature type="domain" description="Nitroreductase" evidence="3">
    <location>
        <begin position="15"/>
        <end position="160"/>
    </location>
</feature>
<comment type="similarity">
    <text evidence="1">Belongs to the nitroreductase family.</text>
</comment>
<dbReference type="Pfam" id="PF00881">
    <property type="entry name" value="Nitroreductase"/>
    <property type="match status" value="1"/>
</dbReference>
<comment type="caution">
    <text evidence="4">The sequence shown here is derived from an EMBL/GenBank/DDBJ whole genome shotgun (WGS) entry which is preliminary data.</text>
</comment>
<dbReference type="RefSeq" id="WP_211853935.1">
    <property type="nucleotide sequence ID" value="NZ_JAAGBB010000021.1"/>
</dbReference>
<organism evidence="4 5">
    <name type="scientific">Plastoroseomonas hellenica</name>
    <dbReference type="NCBI Taxonomy" id="2687306"/>
    <lineage>
        <taxon>Bacteria</taxon>
        <taxon>Pseudomonadati</taxon>
        <taxon>Pseudomonadota</taxon>
        <taxon>Alphaproteobacteria</taxon>
        <taxon>Acetobacterales</taxon>
        <taxon>Acetobacteraceae</taxon>
        <taxon>Plastoroseomonas</taxon>
    </lineage>
</organism>
<dbReference type="InterPro" id="IPR029479">
    <property type="entry name" value="Nitroreductase"/>
</dbReference>
<protein>
    <submittedName>
        <fullName evidence="4">Nitroreductase</fullName>
    </submittedName>
</protein>
<proteinExistence type="inferred from homology"/>
<dbReference type="Proteomes" id="UP001196870">
    <property type="component" value="Unassembled WGS sequence"/>
</dbReference>
<dbReference type="EMBL" id="JAAGBB010000021">
    <property type="protein sequence ID" value="MBR0666262.1"/>
    <property type="molecule type" value="Genomic_DNA"/>
</dbReference>